<dbReference type="InterPro" id="IPR003594">
    <property type="entry name" value="HATPase_dom"/>
</dbReference>
<comment type="subcellular location">
    <subcellularLocation>
        <location evidence="2">Cell membrane</location>
        <topology evidence="2">Multi-pass membrane protein</topology>
    </subcellularLocation>
</comment>
<dbReference type="Pfam" id="PF02518">
    <property type="entry name" value="HATPase_c"/>
    <property type="match status" value="1"/>
</dbReference>
<name>A0ABT7L354_9BACI</name>
<keyword evidence="12" id="KW-0812">Transmembrane</keyword>
<protein>
    <recommendedName>
        <fullName evidence="3">histidine kinase</fullName>
        <ecNumber evidence="3">2.7.13.3</ecNumber>
    </recommendedName>
</protein>
<evidence type="ECO:0000256" key="8">
    <source>
        <dbReference type="ARBA" id="ARBA00022777"/>
    </source>
</evidence>
<evidence type="ECO:0000256" key="4">
    <source>
        <dbReference type="ARBA" id="ARBA00022475"/>
    </source>
</evidence>
<evidence type="ECO:0000313" key="16">
    <source>
        <dbReference type="Proteomes" id="UP001235343"/>
    </source>
</evidence>
<keyword evidence="10" id="KW-0902">Two-component regulatory system</keyword>
<dbReference type="InterPro" id="IPR010559">
    <property type="entry name" value="Sig_transdc_His_kin_internal"/>
</dbReference>
<dbReference type="PANTHER" id="PTHR34220:SF7">
    <property type="entry name" value="SENSOR HISTIDINE KINASE YPDA"/>
    <property type="match status" value="1"/>
</dbReference>
<evidence type="ECO:0000259" key="14">
    <source>
        <dbReference type="PROSITE" id="PS50885"/>
    </source>
</evidence>
<evidence type="ECO:0000256" key="2">
    <source>
        <dbReference type="ARBA" id="ARBA00004651"/>
    </source>
</evidence>
<keyword evidence="8 15" id="KW-0418">Kinase</keyword>
<keyword evidence="4" id="KW-1003">Cell membrane</keyword>
<evidence type="ECO:0000256" key="11">
    <source>
        <dbReference type="ARBA" id="ARBA00023136"/>
    </source>
</evidence>
<dbReference type="EMBL" id="JASTZU010000025">
    <property type="protein sequence ID" value="MDL4840299.1"/>
    <property type="molecule type" value="Genomic_DNA"/>
</dbReference>
<proteinExistence type="predicted"/>
<dbReference type="InterPro" id="IPR036890">
    <property type="entry name" value="HATPase_C_sf"/>
</dbReference>
<dbReference type="Proteomes" id="UP001235343">
    <property type="component" value="Unassembled WGS sequence"/>
</dbReference>
<dbReference type="RefSeq" id="WP_285931321.1">
    <property type="nucleotide sequence ID" value="NZ_JASTZU010000025.1"/>
</dbReference>
<keyword evidence="11 12" id="KW-0472">Membrane</keyword>
<feature type="transmembrane region" description="Helical" evidence="12">
    <location>
        <begin position="281"/>
        <end position="304"/>
    </location>
</feature>
<feature type="domain" description="Histidine kinase" evidence="13">
    <location>
        <begin position="466"/>
        <end position="578"/>
    </location>
</feature>
<accession>A0ABT7L354</accession>
<evidence type="ECO:0000256" key="5">
    <source>
        <dbReference type="ARBA" id="ARBA00022553"/>
    </source>
</evidence>
<dbReference type="EC" id="2.7.13.3" evidence="3"/>
<evidence type="ECO:0000256" key="7">
    <source>
        <dbReference type="ARBA" id="ARBA00022741"/>
    </source>
</evidence>
<keyword evidence="16" id="KW-1185">Reference proteome</keyword>
<sequence>MLNLIKKWNTLRNQILFIFLFVMMIVLLIVGILTYSRVSTLLTSNAEEQMQQTAVEANGRFESLFEQLNMVTKQVATNEDLQKLLLNELDGKAATFNERQSLMQTANTLQANADGIYSIELYTKDYKKILPLGDEHLLGRIDADWIKKANQAKGSLIWVGQDPRSPEFFLAMRRVSMMDRAFSTGGYLLIRINKNYFQINQGISDDQSNDYTILVDSNGQPIISNYEANISHLFTTTDSTIRINDEDYMLVKQTSPLTGWTLAILTPVHTLTKGITVLRTVIVISGIIGFIIFSVCSFFLSTLITQPIIKLTKTMQQASKGTLTMTPNSASINEINELNNTYNQLVVETNHLIQMVYEKELIRSRSELKALQAQINPHFLFNTLDSLYWSLEDKEEEELAELVLDMSELFRYTISHQNKNEWVTIREEIDHSDRYINIMQMRFGDRLQWDKRVQPEWEHVKIPKLLIQPLVENAILHGVGNTIRACVVTVTIRKANKKNRLRVTVEDNGNGIEEETLRWIYQSIEQGGNSSLKGNGIALANVHKRLHLYYQNHNLKGLEIDSVVEKGTRISFEIPINEEDNNGS</sequence>
<evidence type="ECO:0000256" key="6">
    <source>
        <dbReference type="ARBA" id="ARBA00022679"/>
    </source>
</evidence>
<evidence type="ECO:0000259" key="13">
    <source>
        <dbReference type="PROSITE" id="PS50109"/>
    </source>
</evidence>
<evidence type="ECO:0000256" key="1">
    <source>
        <dbReference type="ARBA" id="ARBA00000085"/>
    </source>
</evidence>
<keyword evidence="9" id="KW-0067">ATP-binding</keyword>
<evidence type="ECO:0000256" key="3">
    <source>
        <dbReference type="ARBA" id="ARBA00012438"/>
    </source>
</evidence>
<comment type="catalytic activity">
    <reaction evidence="1">
        <text>ATP + protein L-histidine = ADP + protein N-phospho-L-histidine.</text>
        <dbReference type="EC" id="2.7.13.3"/>
    </reaction>
</comment>
<gene>
    <name evidence="15" type="ORF">QQS35_07490</name>
</gene>
<evidence type="ECO:0000256" key="9">
    <source>
        <dbReference type="ARBA" id="ARBA00022840"/>
    </source>
</evidence>
<organism evidence="15 16">
    <name type="scientific">Aquibacillus rhizosphaerae</name>
    <dbReference type="NCBI Taxonomy" id="3051431"/>
    <lineage>
        <taxon>Bacteria</taxon>
        <taxon>Bacillati</taxon>
        <taxon>Bacillota</taxon>
        <taxon>Bacilli</taxon>
        <taxon>Bacillales</taxon>
        <taxon>Bacillaceae</taxon>
        <taxon>Aquibacillus</taxon>
    </lineage>
</organism>
<evidence type="ECO:0000313" key="15">
    <source>
        <dbReference type="EMBL" id="MDL4840299.1"/>
    </source>
</evidence>
<dbReference type="PANTHER" id="PTHR34220">
    <property type="entry name" value="SENSOR HISTIDINE KINASE YPDA"/>
    <property type="match status" value="1"/>
</dbReference>
<evidence type="ECO:0000256" key="12">
    <source>
        <dbReference type="SAM" id="Phobius"/>
    </source>
</evidence>
<dbReference type="Gene3D" id="3.30.565.10">
    <property type="entry name" value="Histidine kinase-like ATPase, C-terminal domain"/>
    <property type="match status" value="1"/>
</dbReference>
<feature type="transmembrane region" description="Helical" evidence="12">
    <location>
        <begin position="15"/>
        <end position="35"/>
    </location>
</feature>
<dbReference type="GO" id="GO:0004673">
    <property type="term" value="F:protein histidine kinase activity"/>
    <property type="evidence" value="ECO:0007669"/>
    <property type="project" value="UniProtKB-EC"/>
</dbReference>
<dbReference type="InterPro" id="IPR003660">
    <property type="entry name" value="HAMP_dom"/>
</dbReference>
<feature type="domain" description="HAMP" evidence="14">
    <location>
        <begin position="302"/>
        <end position="354"/>
    </location>
</feature>
<keyword evidence="6 15" id="KW-0808">Transferase</keyword>
<keyword evidence="7" id="KW-0547">Nucleotide-binding</keyword>
<keyword evidence="12" id="KW-1133">Transmembrane helix</keyword>
<dbReference type="InterPro" id="IPR050640">
    <property type="entry name" value="Bact_2-comp_sensor_kinase"/>
</dbReference>
<reference evidence="15 16" key="1">
    <citation type="submission" date="2023-06" db="EMBL/GenBank/DDBJ databases">
        <title>Aquibacillus rhizosphaerae LR5S19.</title>
        <authorList>
            <person name="Sun J.-Q."/>
        </authorList>
    </citation>
    <scope>NUCLEOTIDE SEQUENCE [LARGE SCALE GENOMIC DNA]</scope>
    <source>
        <strain evidence="15 16">LR5S19</strain>
    </source>
</reference>
<comment type="caution">
    <text evidence="15">The sequence shown here is derived from an EMBL/GenBank/DDBJ whole genome shotgun (WGS) entry which is preliminary data.</text>
</comment>
<dbReference type="SUPFAM" id="SSF55874">
    <property type="entry name" value="ATPase domain of HSP90 chaperone/DNA topoisomerase II/histidine kinase"/>
    <property type="match status" value="1"/>
</dbReference>
<dbReference type="PROSITE" id="PS50885">
    <property type="entry name" value="HAMP"/>
    <property type="match status" value="1"/>
</dbReference>
<dbReference type="InterPro" id="IPR005467">
    <property type="entry name" value="His_kinase_dom"/>
</dbReference>
<dbReference type="Pfam" id="PF06580">
    <property type="entry name" value="His_kinase"/>
    <property type="match status" value="1"/>
</dbReference>
<keyword evidence="5" id="KW-0597">Phosphoprotein</keyword>
<dbReference type="Gene3D" id="6.10.340.10">
    <property type="match status" value="1"/>
</dbReference>
<evidence type="ECO:0000256" key="10">
    <source>
        <dbReference type="ARBA" id="ARBA00023012"/>
    </source>
</evidence>
<dbReference type="PROSITE" id="PS50109">
    <property type="entry name" value="HIS_KIN"/>
    <property type="match status" value="1"/>
</dbReference>